<dbReference type="AlphaFoldDB" id="A0AAV4GEH7"/>
<dbReference type="PROSITE" id="PS50878">
    <property type="entry name" value="RT_POL"/>
    <property type="match status" value="1"/>
</dbReference>
<dbReference type="Proteomes" id="UP000762676">
    <property type="component" value="Unassembled WGS sequence"/>
</dbReference>
<dbReference type="InterPro" id="IPR043502">
    <property type="entry name" value="DNA/RNA_pol_sf"/>
</dbReference>
<feature type="domain" description="Reverse transcriptase" evidence="1">
    <location>
        <begin position="1"/>
        <end position="164"/>
    </location>
</feature>
<dbReference type="Pfam" id="PF00078">
    <property type="entry name" value="RVT_1"/>
    <property type="match status" value="1"/>
</dbReference>
<name>A0AAV4GEH7_9GAST</name>
<keyword evidence="2" id="KW-0255">Endonuclease</keyword>
<organism evidence="2 3">
    <name type="scientific">Elysia marginata</name>
    <dbReference type="NCBI Taxonomy" id="1093978"/>
    <lineage>
        <taxon>Eukaryota</taxon>
        <taxon>Metazoa</taxon>
        <taxon>Spiralia</taxon>
        <taxon>Lophotrochozoa</taxon>
        <taxon>Mollusca</taxon>
        <taxon>Gastropoda</taxon>
        <taxon>Heterobranchia</taxon>
        <taxon>Euthyneura</taxon>
        <taxon>Panpulmonata</taxon>
        <taxon>Sacoglossa</taxon>
        <taxon>Placobranchoidea</taxon>
        <taxon>Plakobranchidae</taxon>
        <taxon>Elysia</taxon>
    </lineage>
</organism>
<dbReference type="PANTHER" id="PTHR47027:SF8">
    <property type="entry name" value="RIBONUCLEASE H"/>
    <property type="match status" value="1"/>
</dbReference>
<keyword evidence="2" id="KW-0378">Hydrolase</keyword>
<reference evidence="2 3" key="1">
    <citation type="journal article" date="2021" name="Elife">
        <title>Chloroplast acquisition without the gene transfer in kleptoplastic sea slugs, Plakobranchus ocellatus.</title>
        <authorList>
            <person name="Maeda T."/>
            <person name="Takahashi S."/>
            <person name="Yoshida T."/>
            <person name="Shimamura S."/>
            <person name="Takaki Y."/>
            <person name="Nagai Y."/>
            <person name="Toyoda A."/>
            <person name="Suzuki Y."/>
            <person name="Arimoto A."/>
            <person name="Ishii H."/>
            <person name="Satoh N."/>
            <person name="Nishiyama T."/>
            <person name="Hasebe M."/>
            <person name="Maruyama T."/>
            <person name="Minagawa J."/>
            <person name="Obokata J."/>
            <person name="Shigenobu S."/>
        </authorList>
    </citation>
    <scope>NUCLEOTIDE SEQUENCE [LARGE SCALE GENOMIC DNA]</scope>
</reference>
<evidence type="ECO:0000313" key="2">
    <source>
        <dbReference type="EMBL" id="GFR84087.1"/>
    </source>
</evidence>
<comment type="caution">
    <text evidence="2">The sequence shown here is derived from an EMBL/GenBank/DDBJ whole genome shotgun (WGS) entry which is preliminary data.</text>
</comment>
<proteinExistence type="predicted"/>
<keyword evidence="3" id="KW-1185">Reference proteome</keyword>
<dbReference type="InterPro" id="IPR000477">
    <property type="entry name" value="RT_dom"/>
</dbReference>
<gene>
    <name evidence="2" type="ORF">ElyMa_005989600</name>
</gene>
<dbReference type="EMBL" id="BMAT01012045">
    <property type="protein sequence ID" value="GFR84087.1"/>
    <property type="molecule type" value="Genomic_DNA"/>
</dbReference>
<sequence length="336" mass="38742">MCFIDYGKAFDCVDHDTMWNIMFKMGIPGHLVTLIRSLYVDQEAQVRTEYGNTDNFAIGKGMRQGCILSPYLFNLYSEYIMREAKLDEVETGIKIDGNLINNLRYAETKEGLQKILKNVKDSSVKHGLHLNLKKTNVMANEEITEFNIDNEKVEIVKDFIGSNIQNTGTCDGEIVRRLALGRVAMSGLTKIWRSKDIGTKTKIRIVNTLVFPVTMYGCESWTMRQSERKKIDSFELWCWRRLLRIPWAAKQTNVSILEEIKPAQSLESLIVKQKLSYVGHIMRKQSSLEKSIMLGMGEGGRRRGRPCMRWKDDIKIVTGLTLSELIRDLESRDDWR</sequence>
<evidence type="ECO:0000259" key="1">
    <source>
        <dbReference type="PROSITE" id="PS50878"/>
    </source>
</evidence>
<accession>A0AAV4GEH7</accession>
<dbReference type="SUPFAM" id="SSF56672">
    <property type="entry name" value="DNA/RNA polymerases"/>
    <property type="match status" value="1"/>
</dbReference>
<dbReference type="GO" id="GO:0004519">
    <property type="term" value="F:endonuclease activity"/>
    <property type="evidence" value="ECO:0007669"/>
    <property type="project" value="UniProtKB-KW"/>
</dbReference>
<keyword evidence="2" id="KW-0540">Nuclease</keyword>
<dbReference type="PANTHER" id="PTHR47027">
    <property type="entry name" value="REVERSE TRANSCRIPTASE DOMAIN-CONTAINING PROTEIN"/>
    <property type="match status" value="1"/>
</dbReference>
<protein>
    <submittedName>
        <fullName evidence="2">Endonuclease-reverse transcriptase</fullName>
    </submittedName>
</protein>
<evidence type="ECO:0000313" key="3">
    <source>
        <dbReference type="Proteomes" id="UP000762676"/>
    </source>
</evidence>